<keyword evidence="3 5" id="KW-1133">Transmembrane helix</keyword>
<feature type="domain" description="Ion transport" evidence="6">
    <location>
        <begin position="118"/>
        <end position="335"/>
    </location>
</feature>
<proteinExistence type="predicted"/>
<dbReference type="Pfam" id="PF00520">
    <property type="entry name" value="Ion_trans"/>
    <property type="match status" value="2"/>
</dbReference>
<evidence type="ECO:0000259" key="6">
    <source>
        <dbReference type="Pfam" id="PF00520"/>
    </source>
</evidence>
<feature type="domain" description="Ion transport" evidence="6">
    <location>
        <begin position="455"/>
        <end position="719"/>
    </location>
</feature>
<evidence type="ECO:0000313" key="9">
    <source>
        <dbReference type="RefSeq" id="XP_014675898.1"/>
    </source>
</evidence>
<feature type="transmembrane region" description="Helical" evidence="5">
    <location>
        <begin position="696"/>
        <end position="719"/>
    </location>
</feature>
<gene>
    <name evidence="8 9" type="primary">LOC106815887</name>
</gene>
<feature type="transmembrane region" description="Helical" evidence="5">
    <location>
        <begin position="309"/>
        <end position="332"/>
    </location>
</feature>
<feature type="transmembrane region" description="Helical" evidence="5">
    <location>
        <begin position="232"/>
        <end position="251"/>
    </location>
</feature>
<dbReference type="InterPro" id="IPR028798">
    <property type="entry name" value="TPC2"/>
</dbReference>
<dbReference type="PANTHER" id="PTHR46768:SF1">
    <property type="entry name" value="TWO PORE CHANNEL PROTEIN 2"/>
    <property type="match status" value="1"/>
</dbReference>
<name>A0ABM1EUM6_PRICU</name>
<evidence type="ECO:0000256" key="3">
    <source>
        <dbReference type="ARBA" id="ARBA00022989"/>
    </source>
</evidence>
<dbReference type="Proteomes" id="UP000695022">
    <property type="component" value="Unplaced"/>
</dbReference>
<dbReference type="Gene3D" id="1.20.120.350">
    <property type="entry name" value="Voltage-gated potassium channels. Chain C"/>
    <property type="match status" value="2"/>
</dbReference>
<keyword evidence="2 5" id="KW-0812">Transmembrane</keyword>
<evidence type="ECO:0000313" key="8">
    <source>
        <dbReference type="RefSeq" id="XP_014675897.1"/>
    </source>
</evidence>
<dbReference type="SUPFAM" id="SSF81324">
    <property type="entry name" value="Voltage-gated potassium channels"/>
    <property type="match status" value="2"/>
</dbReference>
<accession>A0ABM1EUM6</accession>
<reference evidence="8 9" key="1">
    <citation type="submission" date="2025-05" db="UniProtKB">
        <authorList>
            <consortium name="RefSeq"/>
        </authorList>
    </citation>
    <scope>IDENTIFICATION</scope>
</reference>
<evidence type="ECO:0000256" key="5">
    <source>
        <dbReference type="SAM" id="Phobius"/>
    </source>
</evidence>
<feature type="transmembrane region" description="Helical" evidence="5">
    <location>
        <begin position="90"/>
        <end position="112"/>
    </location>
</feature>
<keyword evidence="7" id="KW-1185">Reference proteome</keyword>
<dbReference type="GeneID" id="106815887"/>
<evidence type="ECO:0000313" key="7">
    <source>
        <dbReference type="Proteomes" id="UP000695022"/>
    </source>
</evidence>
<protein>
    <submittedName>
        <fullName evidence="8 9">Two pore calcium channel protein 2-like</fullName>
    </submittedName>
</protein>
<feature type="transmembrane region" description="Helical" evidence="5">
    <location>
        <begin position="456"/>
        <end position="477"/>
    </location>
</feature>
<dbReference type="RefSeq" id="XP_014675898.1">
    <property type="nucleotide sequence ID" value="XM_014820412.1"/>
</dbReference>
<feature type="transmembrane region" description="Helical" evidence="5">
    <location>
        <begin position="524"/>
        <end position="542"/>
    </location>
</feature>
<dbReference type="PANTHER" id="PTHR46768">
    <property type="entry name" value="TWO PORE CALCIUM CHANNEL PROTEIN 2"/>
    <property type="match status" value="1"/>
</dbReference>
<dbReference type="InterPro" id="IPR027359">
    <property type="entry name" value="Volt_channel_dom_sf"/>
</dbReference>
<feature type="transmembrane region" description="Helical" evidence="5">
    <location>
        <begin position="171"/>
        <end position="191"/>
    </location>
</feature>
<evidence type="ECO:0000256" key="2">
    <source>
        <dbReference type="ARBA" id="ARBA00022692"/>
    </source>
</evidence>
<sequence>MAIGDKDETEPLLRGRTAKHVSSQRLASMTTWFVSHDDIPSHAAIQEKTSGLTLDDVRVLQAVTFIEDALRYRSIHHRVDRWSLKLHRWYYSWPVQWSLYMAICIIHLLAFFEFPSSLSVSSDIRYNQSRLNPPCGVTEAIEIICLLLFAADILIKGYLIGTKQVKRNKWLLVYSAVVAISIIDCNLSLLYSCSDMLRIRRILRPFFLLQSSSVMKKTINCITRTLPEIGSVLLLLCLHLYLFTMFGMLLFPQQQGNSTALVNESRVNDEGNVYFSTLSDSFMNLLILLTTANNPDVMMPAYQYNRFYVLYFIVFLFVGLHCFMNMLTAVIYNQFRGYLVKSMETSLFRRRLGVRAAFDVLLRIDVPHSLQADRGFISKQLVRRVIEESWLKTILKDKMLVELDRVDDDESVDMSNFQEFFNVFYSAERERPPKPSMKLFMNPSLCKLQQLVAHDYFTYFGLMVAFANVVCITVELATKYDTLSSSNSLLATLNLIFILYYLLEQLLKLTLIGWRHYCYERKNVFDLAVTALLVIIEIYDLAMYGLPFYNEGSVHHRHGLSITLWDLVRIVNMIIICRLLRVIPHIKTMSLVVGTLFNLIHNLRPFAGVLVVAYYSFAILGMELFRDVITYDASTNATTLSYECGTYEQLGYWANNFNDFAASIVLLWDVMVTNNWQVILHAYAKATSGWSQLYFVSWYVVSVLICLNIFMALILEAFVMNWDHNSRSGNEEIELSRYHGTTPQDLFRDVLAEPSEPELQAQLMSHEFLSEFELSVSSCDC</sequence>
<feature type="transmembrane region" description="Helical" evidence="5">
    <location>
        <begin position="483"/>
        <end position="503"/>
    </location>
</feature>
<feature type="transmembrane region" description="Helical" evidence="5">
    <location>
        <begin position="562"/>
        <end position="580"/>
    </location>
</feature>
<dbReference type="Gene3D" id="1.10.287.70">
    <property type="match status" value="2"/>
</dbReference>
<feature type="transmembrane region" description="Helical" evidence="5">
    <location>
        <begin position="592"/>
        <end position="617"/>
    </location>
</feature>
<dbReference type="InterPro" id="IPR005821">
    <property type="entry name" value="Ion_trans_dom"/>
</dbReference>
<dbReference type="RefSeq" id="XP_014675897.1">
    <property type="nucleotide sequence ID" value="XM_014820411.1"/>
</dbReference>
<comment type="subcellular location">
    <subcellularLocation>
        <location evidence="1">Membrane</location>
        <topology evidence="1">Multi-pass membrane protein</topology>
    </subcellularLocation>
</comment>
<evidence type="ECO:0000256" key="1">
    <source>
        <dbReference type="ARBA" id="ARBA00004141"/>
    </source>
</evidence>
<organism evidence="7 8">
    <name type="scientific">Priapulus caudatus</name>
    <name type="common">Priapulid worm</name>
    <dbReference type="NCBI Taxonomy" id="37621"/>
    <lineage>
        <taxon>Eukaryota</taxon>
        <taxon>Metazoa</taxon>
        <taxon>Ecdysozoa</taxon>
        <taxon>Scalidophora</taxon>
        <taxon>Priapulida</taxon>
        <taxon>Priapulimorpha</taxon>
        <taxon>Priapulimorphida</taxon>
        <taxon>Priapulidae</taxon>
        <taxon>Priapulus</taxon>
    </lineage>
</organism>
<keyword evidence="4 5" id="KW-0472">Membrane</keyword>
<evidence type="ECO:0000256" key="4">
    <source>
        <dbReference type="ARBA" id="ARBA00023136"/>
    </source>
</evidence>